<keyword evidence="1" id="KW-0863">Zinc-finger</keyword>
<dbReference type="PANTHER" id="PTHR22765">
    <property type="entry name" value="RING FINGER AND PROTEASE ASSOCIATED DOMAIN-CONTAINING"/>
    <property type="match status" value="1"/>
</dbReference>
<evidence type="ECO:0000259" key="2">
    <source>
        <dbReference type="PROSITE" id="PS50089"/>
    </source>
</evidence>
<dbReference type="PANTHER" id="PTHR22765:SF183">
    <property type="entry name" value="OS06G0534800 PROTEIN"/>
    <property type="match status" value="1"/>
</dbReference>
<comment type="caution">
    <text evidence="3">The sequence shown here is derived from an EMBL/GenBank/DDBJ whole genome shotgun (WGS) entry which is preliminary data.</text>
</comment>
<sequence>MEVARAPEGFLMPHHMYRGRRPAAATGGGPGPRRTRIMRTAPHEFYGGAMVATPSVDLDVDDGGSAPTYFTARLSRAAGSAASAVAGLPETMATTGGDGEETCCAVCREGYEAGDALRTMPCAPAFHGECIVEWLSVSSFGPLCRFKLPTQEEEDAAAQHQQPASQLG</sequence>
<proteinExistence type="predicted"/>
<feature type="domain" description="RING-type" evidence="2">
    <location>
        <begin position="104"/>
        <end position="145"/>
    </location>
</feature>
<reference evidence="3" key="1">
    <citation type="submission" date="2020-05" db="EMBL/GenBank/DDBJ databases">
        <title>WGS assembly of Panicum virgatum.</title>
        <authorList>
            <person name="Lovell J.T."/>
            <person name="Jenkins J."/>
            <person name="Shu S."/>
            <person name="Juenger T.E."/>
            <person name="Schmutz J."/>
        </authorList>
    </citation>
    <scope>NUCLEOTIDE SEQUENCE</scope>
    <source>
        <strain evidence="3">AP13</strain>
    </source>
</reference>
<evidence type="ECO:0000256" key="1">
    <source>
        <dbReference type="PROSITE-ProRule" id="PRU00175"/>
    </source>
</evidence>
<dbReference type="InterPro" id="IPR051826">
    <property type="entry name" value="E3_ubiquitin-ligase_domain"/>
</dbReference>
<dbReference type="AlphaFoldDB" id="A0A8T0PEP5"/>
<dbReference type="GO" id="GO:0006511">
    <property type="term" value="P:ubiquitin-dependent protein catabolic process"/>
    <property type="evidence" value="ECO:0007669"/>
    <property type="project" value="TreeGrafter"/>
</dbReference>
<organism evidence="3 4">
    <name type="scientific">Panicum virgatum</name>
    <name type="common">Blackwell switchgrass</name>
    <dbReference type="NCBI Taxonomy" id="38727"/>
    <lineage>
        <taxon>Eukaryota</taxon>
        <taxon>Viridiplantae</taxon>
        <taxon>Streptophyta</taxon>
        <taxon>Embryophyta</taxon>
        <taxon>Tracheophyta</taxon>
        <taxon>Spermatophyta</taxon>
        <taxon>Magnoliopsida</taxon>
        <taxon>Liliopsida</taxon>
        <taxon>Poales</taxon>
        <taxon>Poaceae</taxon>
        <taxon>PACMAD clade</taxon>
        <taxon>Panicoideae</taxon>
        <taxon>Panicodae</taxon>
        <taxon>Paniceae</taxon>
        <taxon>Panicinae</taxon>
        <taxon>Panicum</taxon>
        <taxon>Panicum sect. Hiantes</taxon>
    </lineage>
</organism>
<dbReference type="GO" id="GO:0008270">
    <property type="term" value="F:zinc ion binding"/>
    <property type="evidence" value="ECO:0007669"/>
    <property type="project" value="UniProtKB-KW"/>
</dbReference>
<dbReference type="GO" id="GO:0016020">
    <property type="term" value="C:membrane"/>
    <property type="evidence" value="ECO:0007669"/>
    <property type="project" value="TreeGrafter"/>
</dbReference>
<dbReference type="Gene3D" id="3.30.40.10">
    <property type="entry name" value="Zinc/RING finger domain, C3HC4 (zinc finger)"/>
    <property type="match status" value="1"/>
</dbReference>
<keyword evidence="4" id="KW-1185">Reference proteome</keyword>
<dbReference type="PROSITE" id="PS50089">
    <property type="entry name" value="ZF_RING_2"/>
    <property type="match status" value="1"/>
</dbReference>
<dbReference type="EMBL" id="CM029051">
    <property type="protein sequence ID" value="KAG2560080.1"/>
    <property type="molecule type" value="Genomic_DNA"/>
</dbReference>
<keyword evidence="1" id="KW-0479">Metal-binding</keyword>
<dbReference type="GO" id="GO:0061630">
    <property type="term" value="F:ubiquitin protein ligase activity"/>
    <property type="evidence" value="ECO:0007669"/>
    <property type="project" value="TreeGrafter"/>
</dbReference>
<dbReference type="SUPFAM" id="SSF57850">
    <property type="entry name" value="RING/U-box"/>
    <property type="match status" value="1"/>
</dbReference>
<dbReference type="OrthoDB" id="21204at2759"/>
<name>A0A8T0PEP5_PANVG</name>
<dbReference type="Proteomes" id="UP000823388">
    <property type="component" value="Chromosome 8K"/>
</dbReference>
<protein>
    <recommendedName>
        <fullName evidence="2">RING-type domain-containing protein</fullName>
    </recommendedName>
</protein>
<evidence type="ECO:0000313" key="4">
    <source>
        <dbReference type="Proteomes" id="UP000823388"/>
    </source>
</evidence>
<accession>A0A8T0PEP5</accession>
<evidence type="ECO:0000313" key="3">
    <source>
        <dbReference type="EMBL" id="KAG2560080.1"/>
    </source>
</evidence>
<dbReference type="InterPro" id="IPR001841">
    <property type="entry name" value="Znf_RING"/>
</dbReference>
<dbReference type="Pfam" id="PF13639">
    <property type="entry name" value="zf-RING_2"/>
    <property type="match status" value="1"/>
</dbReference>
<keyword evidence="1" id="KW-0862">Zinc</keyword>
<gene>
    <name evidence="3" type="ORF">PVAP13_8KG051900</name>
</gene>
<dbReference type="InterPro" id="IPR013083">
    <property type="entry name" value="Znf_RING/FYVE/PHD"/>
</dbReference>